<evidence type="ECO:0000256" key="10">
    <source>
        <dbReference type="ARBA" id="ARBA00023180"/>
    </source>
</evidence>
<dbReference type="Proteomes" id="UP000625711">
    <property type="component" value="Unassembled WGS sequence"/>
</dbReference>
<dbReference type="PROSITE" id="PS51450">
    <property type="entry name" value="LRR"/>
    <property type="match status" value="3"/>
</dbReference>
<dbReference type="InterPro" id="IPR000157">
    <property type="entry name" value="TIR_dom"/>
</dbReference>
<dbReference type="Gene3D" id="3.80.10.10">
    <property type="entry name" value="Ribonuclease Inhibitor"/>
    <property type="match status" value="3"/>
</dbReference>
<dbReference type="OrthoDB" id="1421090at2759"/>
<sequence>MFVPNVVSFDANYLTSIDDSSSLTMEEMIRRCQKTMYRHIKYSLNTDKLRRIMLSNRLLTIYPNITYLNIENNILYPINKKNILNMEKNFFWNIKKMKALSLTNFNIKMKDFKQLTETLEHIDLSSNNLLEIDDGIFNTTRELKVVKLNNNKILNLDRSQITNLRNITYFDLSQNRINIISKRTFIDFSNLRYLNISFNNLYEIQHEGFLKMNHLETLDLSNNENLTLQGHIFKGLSELKYLNISQCNLNKLPSDLFQDTVNLQHLNISRNILTSIENKTFGNLRFMNTLDLSFNKLQFLPNDIFINTTSIREIYINNNKFMKLSLQLFSSATFLKIINAGSNAIEQIGESNVRIRGNEFILRNNRIKAFSELLYINVMMSILDLSNNYIQEVVLNRTIIADDANMSISLVDNRIKNMDIKGISRGHNWSIYLDTENNYIQCNCKSFDVSVVDDKSSSKSSFIISATDTICINQEEICDIFNILNCPIQCNCSYVSSDMSIIVDCSSRNLTKYPVLSDIQIDNLRYTFNKTVVLLNDNHLDLDMQENLGSYHNVSVLDLSNNKITDLKWTPPDVIELNLMDNDLKTLNEKVIVGLGLNKNLRKIHLGNNNWICDENAKHLQSFLIEFNNIKVNKSEVVCNKTGEYLIYTNIFPQQNNVTKMVLLVTATVFLALLSALMMVYYWYGDAIKIYLYSKNICLWCIAEEELDKEKEFDIFISYSHKDESFVQNELLKELESGDIPFKICIHYRNWLPGEFISKQIIDSVLNSRRTLVILSNNFMESVWGKMEFRTAHTQAISEGRARVIVVLYGDLNEDTLDEEMKNYLKTNTYVKWGDPWFWNKLKYALPHSKSRPYSKANEIKS</sequence>
<dbReference type="Pfam" id="PF01582">
    <property type="entry name" value="TIR"/>
    <property type="match status" value="1"/>
</dbReference>
<dbReference type="PANTHER" id="PTHR24365">
    <property type="entry name" value="TOLL-LIKE RECEPTOR"/>
    <property type="match status" value="1"/>
</dbReference>
<evidence type="ECO:0000256" key="1">
    <source>
        <dbReference type="ARBA" id="ARBA00004479"/>
    </source>
</evidence>
<dbReference type="EMBL" id="JAACXV010012049">
    <property type="protein sequence ID" value="KAF7274816.1"/>
    <property type="molecule type" value="Genomic_DNA"/>
</dbReference>
<evidence type="ECO:0000313" key="14">
    <source>
        <dbReference type="Proteomes" id="UP000625711"/>
    </source>
</evidence>
<dbReference type="GO" id="GO:0004888">
    <property type="term" value="F:transmembrane signaling receptor activity"/>
    <property type="evidence" value="ECO:0007669"/>
    <property type="project" value="InterPro"/>
</dbReference>
<dbReference type="InterPro" id="IPR017241">
    <property type="entry name" value="Toll-like_receptor"/>
</dbReference>
<keyword evidence="10" id="KW-0325">Glycoprotein</keyword>
<proteinExistence type="inferred from homology"/>
<evidence type="ECO:0000256" key="2">
    <source>
        <dbReference type="ARBA" id="ARBA00009634"/>
    </source>
</evidence>
<gene>
    <name evidence="13" type="ORF">GWI33_012518</name>
</gene>
<dbReference type="Pfam" id="PF13855">
    <property type="entry name" value="LRR_8"/>
    <property type="match status" value="2"/>
</dbReference>
<evidence type="ECO:0000259" key="12">
    <source>
        <dbReference type="PROSITE" id="PS50104"/>
    </source>
</evidence>
<dbReference type="SMART" id="SM00369">
    <property type="entry name" value="LRR_TYP"/>
    <property type="match status" value="7"/>
</dbReference>
<feature type="domain" description="TIR" evidence="12">
    <location>
        <begin position="711"/>
        <end position="846"/>
    </location>
</feature>
<keyword evidence="6" id="KW-0677">Repeat</keyword>
<dbReference type="InterPro" id="IPR032675">
    <property type="entry name" value="LRR_dom_sf"/>
</dbReference>
<dbReference type="GO" id="GO:0045087">
    <property type="term" value="P:innate immune response"/>
    <property type="evidence" value="ECO:0007669"/>
    <property type="project" value="TreeGrafter"/>
</dbReference>
<feature type="transmembrane region" description="Helical" evidence="11">
    <location>
        <begin position="661"/>
        <end position="684"/>
    </location>
</feature>
<protein>
    <recommendedName>
        <fullName evidence="12">TIR domain-containing protein</fullName>
    </recommendedName>
</protein>
<keyword evidence="7 11" id="KW-1133">Transmembrane helix</keyword>
<comment type="subcellular location">
    <subcellularLocation>
        <location evidence="1">Membrane</location>
        <topology evidence="1">Single-pass type I membrane protein</topology>
    </subcellularLocation>
</comment>
<evidence type="ECO:0000256" key="9">
    <source>
        <dbReference type="ARBA" id="ARBA00023170"/>
    </source>
</evidence>
<dbReference type="PIRSF" id="PIRSF037595">
    <property type="entry name" value="Toll-like_receptor"/>
    <property type="match status" value="1"/>
</dbReference>
<dbReference type="SUPFAM" id="SSF52058">
    <property type="entry name" value="L domain-like"/>
    <property type="match status" value="2"/>
</dbReference>
<dbReference type="InterPro" id="IPR000372">
    <property type="entry name" value="LRRNT"/>
</dbReference>
<keyword evidence="9" id="KW-0675">Receptor</keyword>
<name>A0A834MAU4_RHYFE</name>
<keyword evidence="3" id="KW-0433">Leucine-rich repeat</keyword>
<dbReference type="PANTHER" id="PTHR24365:SF541">
    <property type="entry name" value="PROTEIN TOLL-RELATED"/>
    <property type="match status" value="1"/>
</dbReference>
<keyword evidence="4 11" id="KW-0812">Transmembrane</keyword>
<dbReference type="SMART" id="SM00255">
    <property type="entry name" value="TIR"/>
    <property type="match status" value="1"/>
</dbReference>
<dbReference type="PRINTS" id="PR01537">
    <property type="entry name" value="INTRLKN1R1F"/>
</dbReference>
<comment type="caution">
    <text evidence="13">The sequence shown here is derived from an EMBL/GenBank/DDBJ whole genome shotgun (WGS) entry which is preliminary data.</text>
</comment>
<evidence type="ECO:0000256" key="11">
    <source>
        <dbReference type="SAM" id="Phobius"/>
    </source>
</evidence>
<dbReference type="Gene3D" id="3.40.50.10140">
    <property type="entry name" value="Toll/interleukin-1 receptor homology (TIR) domain"/>
    <property type="match status" value="1"/>
</dbReference>
<dbReference type="SUPFAM" id="SSF52200">
    <property type="entry name" value="Toll/Interleukin receptor TIR domain"/>
    <property type="match status" value="1"/>
</dbReference>
<dbReference type="GO" id="GO:0005886">
    <property type="term" value="C:plasma membrane"/>
    <property type="evidence" value="ECO:0007669"/>
    <property type="project" value="TreeGrafter"/>
</dbReference>
<dbReference type="PROSITE" id="PS50104">
    <property type="entry name" value="TIR"/>
    <property type="match status" value="1"/>
</dbReference>
<evidence type="ECO:0000256" key="8">
    <source>
        <dbReference type="ARBA" id="ARBA00023136"/>
    </source>
</evidence>
<evidence type="ECO:0000256" key="5">
    <source>
        <dbReference type="ARBA" id="ARBA00022729"/>
    </source>
</evidence>
<dbReference type="AlphaFoldDB" id="A0A834MAU4"/>
<dbReference type="GO" id="GO:0002224">
    <property type="term" value="P:toll-like receptor signaling pathway"/>
    <property type="evidence" value="ECO:0007669"/>
    <property type="project" value="InterPro"/>
</dbReference>
<dbReference type="InterPro" id="IPR035897">
    <property type="entry name" value="Toll_tir_struct_dom_sf"/>
</dbReference>
<keyword evidence="5" id="KW-0732">Signal</keyword>
<evidence type="ECO:0000256" key="7">
    <source>
        <dbReference type="ARBA" id="ARBA00022989"/>
    </source>
</evidence>
<dbReference type="FunFam" id="3.40.50.10140:FF:000020">
    <property type="entry name" value="Blast:Protein toll"/>
    <property type="match status" value="1"/>
</dbReference>
<comment type="similarity">
    <text evidence="2">Belongs to the Toll-like receptor family.</text>
</comment>
<evidence type="ECO:0000256" key="3">
    <source>
        <dbReference type="ARBA" id="ARBA00022614"/>
    </source>
</evidence>
<evidence type="ECO:0000256" key="6">
    <source>
        <dbReference type="ARBA" id="ARBA00022737"/>
    </source>
</evidence>
<keyword evidence="8 11" id="KW-0472">Membrane</keyword>
<reference evidence="13" key="1">
    <citation type="submission" date="2020-08" db="EMBL/GenBank/DDBJ databases">
        <title>Genome sequencing and assembly of the red palm weevil Rhynchophorus ferrugineus.</title>
        <authorList>
            <person name="Dias G.B."/>
            <person name="Bergman C.M."/>
            <person name="Manee M."/>
        </authorList>
    </citation>
    <scope>NUCLEOTIDE SEQUENCE</scope>
    <source>
        <strain evidence="13">AA-2017</strain>
        <tissue evidence="13">Whole larva</tissue>
    </source>
</reference>
<keyword evidence="14" id="KW-1185">Reference proteome</keyword>
<organism evidence="13 14">
    <name type="scientific">Rhynchophorus ferrugineus</name>
    <name type="common">Red palm weevil</name>
    <name type="synonym">Curculio ferrugineus</name>
    <dbReference type="NCBI Taxonomy" id="354439"/>
    <lineage>
        <taxon>Eukaryota</taxon>
        <taxon>Metazoa</taxon>
        <taxon>Ecdysozoa</taxon>
        <taxon>Arthropoda</taxon>
        <taxon>Hexapoda</taxon>
        <taxon>Insecta</taxon>
        <taxon>Pterygota</taxon>
        <taxon>Neoptera</taxon>
        <taxon>Endopterygota</taxon>
        <taxon>Coleoptera</taxon>
        <taxon>Polyphaga</taxon>
        <taxon>Cucujiformia</taxon>
        <taxon>Curculionidae</taxon>
        <taxon>Dryophthorinae</taxon>
        <taxon>Rhynchophorus</taxon>
    </lineage>
</organism>
<dbReference type="InterPro" id="IPR001611">
    <property type="entry name" value="Leu-rich_rpt"/>
</dbReference>
<dbReference type="InterPro" id="IPR003591">
    <property type="entry name" value="Leu-rich_rpt_typical-subtyp"/>
</dbReference>
<dbReference type="SMART" id="SM00013">
    <property type="entry name" value="LRRNT"/>
    <property type="match status" value="1"/>
</dbReference>
<evidence type="ECO:0000256" key="4">
    <source>
        <dbReference type="ARBA" id="ARBA00022692"/>
    </source>
</evidence>
<accession>A0A834MAU4</accession>
<evidence type="ECO:0000313" key="13">
    <source>
        <dbReference type="EMBL" id="KAF7274816.1"/>
    </source>
</evidence>